<keyword evidence="4" id="KW-1185">Reference proteome</keyword>
<name>A0ABD3NFJ4_9STRA</name>
<evidence type="ECO:0000256" key="1">
    <source>
        <dbReference type="SAM" id="MobiDB-lite"/>
    </source>
</evidence>
<comment type="caution">
    <text evidence="3">The sequence shown here is derived from an EMBL/GenBank/DDBJ whole genome shotgun (WGS) entry which is preliminary data.</text>
</comment>
<organism evidence="3 4">
    <name type="scientific">Cyclotella atomus</name>
    <dbReference type="NCBI Taxonomy" id="382360"/>
    <lineage>
        <taxon>Eukaryota</taxon>
        <taxon>Sar</taxon>
        <taxon>Stramenopiles</taxon>
        <taxon>Ochrophyta</taxon>
        <taxon>Bacillariophyta</taxon>
        <taxon>Coscinodiscophyceae</taxon>
        <taxon>Thalassiosirophycidae</taxon>
        <taxon>Stephanodiscales</taxon>
        <taxon>Stephanodiscaceae</taxon>
        <taxon>Cyclotella</taxon>
    </lineage>
</organism>
<feature type="compositionally biased region" description="Acidic residues" evidence="1">
    <location>
        <begin position="177"/>
        <end position="188"/>
    </location>
</feature>
<sequence>MKLLVIIAQALLLPILALAANANDCKASCQKLRRELLQDVSSSLCRKASNLNPIPKLFQACIDGRKKGFDSNCISMCLDGVHAADSFAGCKATKGNAAKPNMLQWCRQGYDETLATLKTKFAPEKPILEESVAAAVEPETVASNTEPVKEEPISVEQEAEPKVSSEEEALDSFQVDETAEESFVDETEKEVPVAVHRNLRSDEYFANDEM</sequence>
<protein>
    <submittedName>
        <fullName evidence="3">Uncharacterized protein</fullName>
    </submittedName>
</protein>
<evidence type="ECO:0000256" key="2">
    <source>
        <dbReference type="SAM" id="SignalP"/>
    </source>
</evidence>
<evidence type="ECO:0000313" key="3">
    <source>
        <dbReference type="EMBL" id="KAL3774738.1"/>
    </source>
</evidence>
<feature type="signal peptide" evidence="2">
    <location>
        <begin position="1"/>
        <end position="19"/>
    </location>
</feature>
<evidence type="ECO:0000313" key="4">
    <source>
        <dbReference type="Proteomes" id="UP001530400"/>
    </source>
</evidence>
<dbReference type="EMBL" id="JALLPJ020001180">
    <property type="protein sequence ID" value="KAL3774738.1"/>
    <property type="molecule type" value="Genomic_DNA"/>
</dbReference>
<keyword evidence="2" id="KW-0732">Signal</keyword>
<dbReference type="Proteomes" id="UP001530400">
    <property type="component" value="Unassembled WGS sequence"/>
</dbReference>
<accession>A0ABD3NFJ4</accession>
<reference evidence="3 4" key="1">
    <citation type="submission" date="2024-10" db="EMBL/GenBank/DDBJ databases">
        <title>Updated reference genomes for cyclostephanoid diatoms.</title>
        <authorList>
            <person name="Roberts W.R."/>
            <person name="Alverson A.J."/>
        </authorList>
    </citation>
    <scope>NUCLEOTIDE SEQUENCE [LARGE SCALE GENOMIC DNA]</scope>
    <source>
        <strain evidence="3 4">AJA010-31</strain>
    </source>
</reference>
<gene>
    <name evidence="3" type="ORF">ACHAWO_012063</name>
</gene>
<feature type="chain" id="PRO_5044868765" evidence="2">
    <location>
        <begin position="20"/>
        <end position="210"/>
    </location>
</feature>
<feature type="region of interest" description="Disordered" evidence="1">
    <location>
        <begin position="138"/>
        <end position="191"/>
    </location>
</feature>
<dbReference type="AlphaFoldDB" id="A0ABD3NFJ4"/>
<proteinExistence type="predicted"/>